<comment type="caution">
    <text evidence="1">The sequence shown here is derived from an EMBL/GenBank/DDBJ whole genome shotgun (WGS) entry which is preliminary data.</text>
</comment>
<name>A0A9Q3EQM7_9BASI</name>
<dbReference type="Proteomes" id="UP000765509">
    <property type="component" value="Unassembled WGS sequence"/>
</dbReference>
<evidence type="ECO:0000313" key="2">
    <source>
        <dbReference type="Proteomes" id="UP000765509"/>
    </source>
</evidence>
<protein>
    <submittedName>
        <fullName evidence="1">Uncharacterized protein</fullName>
    </submittedName>
</protein>
<dbReference type="PANTHER" id="PTHR34618:SF1">
    <property type="entry name" value="SECRETED PROTEIN"/>
    <property type="match status" value="1"/>
</dbReference>
<evidence type="ECO:0000313" key="1">
    <source>
        <dbReference type="EMBL" id="MBW0524272.1"/>
    </source>
</evidence>
<dbReference type="Pfam" id="PF11327">
    <property type="entry name" value="Egh16-like"/>
    <property type="match status" value="1"/>
</dbReference>
<organism evidence="1 2">
    <name type="scientific">Austropuccinia psidii MF-1</name>
    <dbReference type="NCBI Taxonomy" id="1389203"/>
    <lineage>
        <taxon>Eukaryota</taxon>
        <taxon>Fungi</taxon>
        <taxon>Dikarya</taxon>
        <taxon>Basidiomycota</taxon>
        <taxon>Pucciniomycotina</taxon>
        <taxon>Pucciniomycetes</taxon>
        <taxon>Pucciniales</taxon>
        <taxon>Sphaerophragmiaceae</taxon>
        <taxon>Austropuccinia</taxon>
    </lineage>
</organism>
<dbReference type="OrthoDB" id="2505881at2759"/>
<dbReference type="AlphaFoldDB" id="A0A9Q3EQM7"/>
<keyword evidence="2" id="KW-1185">Reference proteome</keyword>
<gene>
    <name evidence="1" type="ORF">O181_063987</name>
</gene>
<proteinExistence type="predicted"/>
<sequence length="248" mass="26333">MCLVARISAHASFVKVQGSNNVNGHGFGVNIYGKFPRRMGLPGDAGGDCTVFQTGTNTPNPPCGSTPELGKLDLTSWLSQAEGFGLPAAYPNMSVVATVFQVNADGGGPMSCEYNEDATATSWKPMVMTLNQAGNDGLQYINRVNETVVMGFPQGTRCTGGWTQTACIVRCRTGVNKRFGGCFAVKLSDSAQPIRQVSPSGSSGSADLSTSEINTIVSKVIAKMKKQKLLVSARSGSVYKRHKAKFHR</sequence>
<accession>A0A9Q3EQM7</accession>
<dbReference type="PANTHER" id="PTHR34618">
    <property type="entry name" value="SURFACE PROTEIN MAS1, PUTATIVE-RELATED"/>
    <property type="match status" value="1"/>
</dbReference>
<dbReference type="InterPro" id="IPR021476">
    <property type="entry name" value="Egh16-like"/>
</dbReference>
<reference evidence="1" key="1">
    <citation type="submission" date="2021-03" db="EMBL/GenBank/DDBJ databases">
        <title>Draft genome sequence of rust myrtle Austropuccinia psidii MF-1, a brazilian biotype.</title>
        <authorList>
            <person name="Quecine M.C."/>
            <person name="Pachon D.M.R."/>
            <person name="Bonatelli M.L."/>
            <person name="Correr F.H."/>
            <person name="Franceschini L.M."/>
            <person name="Leite T.F."/>
            <person name="Margarido G.R.A."/>
            <person name="Almeida C.A."/>
            <person name="Ferrarezi J.A."/>
            <person name="Labate C.A."/>
        </authorList>
    </citation>
    <scope>NUCLEOTIDE SEQUENCE</scope>
    <source>
        <strain evidence="1">MF-1</strain>
    </source>
</reference>
<dbReference type="EMBL" id="AVOT02030930">
    <property type="protein sequence ID" value="MBW0524272.1"/>
    <property type="molecule type" value="Genomic_DNA"/>
</dbReference>